<dbReference type="Proteomes" id="UP001235720">
    <property type="component" value="Unassembled WGS sequence"/>
</dbReference>
<comment type="similarity">
    <text evidence="7">Belongs to the binding-protein-dependent transport system permease family.</text>
</comment>
<feature type="domain" description="ABC transmembrane type-1" evidence="9">
    <location>
        <begin position="99"/>
        <end position="312"/>
    </location>
</feature>
<dbReference type="PANTHER" id="PTHR43005">
    <property type="entry name" value="BLR7065 PROTEIN"/>
    <property type="match status" value="1"/>
</dbReference>
<reference evidence="10 11" key="1">
    <citation type="submission" date="2023-06" db="EMBL/GenBank/DDBJ databases">
        <authorList>
            <person name="Feng G."/>
            <person name="Li J."/>
            <person name="Zhu H."/>
        </authorList>
    </citation>
    <scope>NUCLEOTIDE SEQUENCE [LARGE SCALE GENOMIC DNA]</scope>
    <source>
        <strain evidence="10 11">RHCJP20</strain>
    </source>
</reference>
<protein>
    <submittedName>
        <fullName evidence="10">Sugar ABC transporter permease</fullName>
    </submittedName>
</protein>
<evidence type="ECO:0000256" key="3">
    <source>
        <dbReference type="ARBA" id="ARBA00022475"/>
    </source>
</evidence>
<evidence type="ECO:0000259" key="9">
    <source>
        <dbReference type="PROSITE" id="PS50928"/>
    </source>
</evidence>
<gene>
    <name evidence="10" type="ORF">QUG98_02230</name>
</gene>
<keyword evidence="6 7" id="KW-0472">Membrane</keyword>
<keyword evidence="2 7" id="KW-0813">Transport</keyword>
<keyword evidence="3" id="KW-1003">Cell membrane</keyword>
<name>A0ABT7TCF5_9MICO</name>
<comment type="caution">
    <text evidence="10">The sequence shown here is derived from an EMBL/GenBank/DDBJ whole genome shotgun (WGS) entry which is preliminary data.</text>
</comment>
<feature type="compositionally biased region" description="Low complexity" evidence="8">
    <location>
        <begin position="1"/>
        <end position="16"/>
    </location>
</feature>
<dbReference type="RefSeq" id="WP_289468995.1">
    <property type="nucleotide sequence ID" value="NZ_JAUCMM010000001.1"/>
</dbReference>
<dbReference type="Gene3D" id="1.10.3720.10">
    <property type="entry name" value="MetI-like"/>
    <property type="match status" value="1"/>
</dbReference>
<evidence type="ECO:0000313" key="10">
    <source>
        <dbReference type="EMBL" id="MDM7887260.1"/>
    </source>
</evidence>
<feature type="region of interest" description="Disordered" evidence="8">
    <location>
        <begin position="1"/>
        <end position="29"/>
    </location>
</feature>
<organism evidence="10 11">
    <name type="scientific">Curtobacterium subtropicum</name>
    <dbReference type="NCBI Taxonomy" id="3055138"/>
    <lineage>
        <taxon>Bacteria</taxon>
        <taxon>Bacillati</taxon>
        <taxon>Actinomycetota</taxon>
        <taxon>Actinomycetes</taxon>
        <taxon>Micrococcales</taxon>
        <taxon>Microbacteriaceae</taxon>
        <taxon>Curtobacterium</taxon>
    </lineage>
</organism>
<feature type="transmembrane region" description="Helical" evidence="7">
    <location>
        <begin position="38"/>
        <end position="63"/>
    </location>
</feature>
<dbReference type="InterPro" id="IPR035906">
    <property type="entry name" value="MetI-like_sf"/>
</dbReference>
<evidence type="ECO:0000256" key="7">
    <source>
        <dbReference type="RuleBase" id="RU363032"/>
    </source>
</evidence>
<evidence type="ECO:0000313" key="11">
    <source>
        <dbReference type="Proteomes" id="UP001235720"/>
    </source>
</evidence>
<dbReference type="Pfam" id="PF00528">
    <property type="entry name" value="BPD_transp_1"/>
    <property type="match status" value="1"/>
</dbReference>
<keyword evidence="4 7" id="KW-0812">Transmembrane</keyword>
<comment type="subcellular location">
    <subcellularLocation>
        <location evidence="1 7">Cell membrane</location>
        <topology evidence="1 7">Multi-pass membrane protein</topology>
    </subcellularLocation>
</comment>
<dbReference type="SUPFAM" id="SSF161098">
    <property type="entry name" value="MetI-like"/>
    <property type="match status" value="1"/>
</dbReference>
<dbReference type="InterPro" id="IPR000515">
    <property type="entry name" value="MetI-like"/>
</dbReference>
<evidence type="ECO:0000256" key="1">
    <source>
        <dbReference type="ARBA" id="ARBA00004651"/>
    </source>
</evidence>
<dbReference type="CDD" id="cd06261">
    <property type="entry name" value="TM_PBP2"/>
    <property type="match status" value="1"/>
</dbReference>
<evidence type="ECO:0000256" key="5">
    <source>
        <dbReference type="ARBA" id="ARBA00022989"/>
    </source>
</evidence>
<feature type="transmembrane region" description="Helical" evidence="7">
    <location>
        <begin position="289"/>
        <end position="311"/>
    </location>
</feature>
<dbReference type="EMBL" id="JAUCMM010000001">
    <property type="protein sequence ID" value="MDM7887260.1"/>
    <property type="molecule type" value="Genomic_DNA"/>
</dbReference>
<dbReference type="PROSITE" id="PS50928">
    <property type="entry name" value="ABC_TM1"/>
    <property type="match status" value="1"/>
</dbReference>
<evidence type="ECO:0000256" key="6">
    <source>
        <dbReference type="ARBA" id="ARBA00023136"/>
    </source>
</evidence>
<feature type="transmembrane region" description="Helical" evidence="7">
    <location>
        <begin position="133"/>
        <end position="153"/>
    </location>
</feature>
<dbReference type="PANTHER" id="PTHR43005:SF1">
    <property type="entry name" value="SPERMIDINE_PUTRESCINE TRANSPORT SYSTEM PERMEASE PROTEIN"/>
    <property type="match status" value="1"/>
</dbReference>
<keyword evidence="5 7" id="KW-1133">Transmembrane helix</keyword>
<sequence>MSAGTAARPATRAPGRGKPDGYRPTSARSRMERVRARGAWGFAAPALLVVAAVTIFPVVYSIVLSFADVEIGYDGFSIQGFGLGNYAALLQSADWYRALGFTVLYTVVTVFVELVLGMLVALVLKRLGVTRGWMLALLLVPWSLVTIVNAQLWKYIYDSTYGVATWFFGLFGDAPVILGEPVPAITGLMVADIWKTTPFVAIILLAGLVQISEDHYEAAELDGASTWQTFWRVVLPQLTPTLTIAVLFRILQAFGVFDLPFVLTNGGPGTATQSLAIMGYKVLFQDINIGPGAAIATSTAVIVAVGCLLFLRAFRNQAKGGDA</sequence>
<keyword evidence="11" id="KW-1185">Reference proteome</keyword>
<evidence type="ECO:0000256" key="2">
    <source>
        <dbReference type="ARBA" id="ARBA00022448"/>
    </source>
</evidence>
<proteinExistence type="inferred from homology"/>
<accession>A0ABT7TCF5</accession>
<feature type="transmembrane region" description="Helical" evidence="7">
    <location>
        <begin position="190"/>
        <end position="211"/>
    </location>
</feature>
<feature type="transmembrane region" description="Helical" evidence="7">
    <location>
        <begin position="103"/>
        <end position="124"/>
    </location>
</feature>
<evidence type="ECO:0000256" key="4">
    <source>
        <dbReference type="ARBA" id="ARBA00022692"/>
    </source>
</evidence>
<evidence type="ECO:0000256" key="8">
    <source>
        <dbReference type="SAM" id="MobiDB-lite"/>
    </source>
</evidence>